<accession>W4JQ58</accession>
<dbReference type="GeneID" id="20677957"/>
<protein>
    <recommendedName>
        <fullName evidence="3">Protein kinase domain-containing protein</fullName>
    </recommendedName>
</protein>
<dbReference type="RefSeq" id="XP_009551961.1">
    <property type="nucleotide sequence ID" value="XM_009553666.1"/>
</dbReference>
<dbReference type="Proteomes" id="UP000030671">
    <property type="component" value="Unassembled WGS sequence"/>
</dbReference>
<sequence length="394" mass="43362">MNTYNSSSRDNQCSRRQRSKDIAHDLDTFIVCRQIKLSISAQIQEVYFQNPNHLVAFSKIMAQLPWAHQDPSTLPSCACHPHDHDFGVASHRKKHKASVRYAGKDRDGHSALGDAKCEAPFSISCAISCGVGTFLLVEAVRGGERNARDVELRRTFLNLRSQDIENNPNTTRTSASPFVDDKFLSTSGPESSDASYQQPVTCSVPVSEVLNVQSDLLEVDLLSLGAMAYELIHGCKPTHGSKFLRDLRLQKDRVVFKSKETMDEPTQVSIYQSLLKDLIGHILLDVIQDSGLRSDPEVNCQNCQNSAQKAHQMLGAPMLSCTDSRDVRQTSWASTSTTTSSSDISDISAAIDASDSFVSVVLDEPAVPVTSTKTCSFASRSLARLSRFFLCRAP</sequence>
<evidence type="ECO:0008006" key="3">
    <source>
        <dbReference type="Google" id="ProtNLM"/>
    </source>
</evidence>
<keyword evidence="2" id="KW-1185">Reference proteome</keyword>
<evidence type="ECO:0000313" key="2">
    <source>
        <dbReference type="Proteomes" id="UP000030671"/>
    </source>
</evidence>
<dbReference type="HOGENOM" id="CLU_700316_0_0_1"/>
<organism evidence="1 2">
    <name type="scientific">Heterobasidion irregulare (strain TC 32-1)</name>
    <dbReference type="NCBI Taxonomy" id="747525"/>
    <lineage>
        <taxon>Eukaryota</taxon>
        <taxon>Fungi</taxon>
        <taxon>Dikarya</taxon>
        <taxon>Basidiomycota</taxon>
        <taxon>Agaricomycotina</taxon>
        <taxon>Agaricomycetes</taxon>
        <taxon>Russulales</taxon>
        <taxon>Bondarzewiaceae</taxon>
        <taxon>Heterobasidion</taxon>
        <taxon>Heterobasidion annosum species complex</taxon>
    </lineage>
</organism>
<evidence type="ECO:0000313" key="1">
    <source>
        <dbReference type="EMBL" id="ETW75697.1"/>
    </source>
</evidence>
<dbReference type="EMBL" id="KI925465">
    <property type="protein sequence ID" value="ETW75697.1"/>
    <property type="molecule type" value="Genomic_DNA"/>
</dbReference>
<dbReference type="AlphaFoldDB" id="W4JQ58"/>
<name>W4JQ58_HETIT</name>
<proteinExistence type="predicted"/>
<gene>
    <name evidence="1" type="ORF">HETIRDRAFT_481162</name>
</gene>
<dbReference type="InParanoid" id="W4JQ58"/>
<reference evidence="1 2" key="1">
    <citation type="journal article" date="2012" name="New Phytol.">
        <title>Insight into trade-off between wood decay and parasitism from the genome of a fungal forest pathogen.</title>
        <authorList>
            <person name="Olson A."/>
            <person name="Aerts A."/>
            <person name="Asiegbu F."/>
            <person name="Belbahri L."/>
            <person name="Bouzid O."/>
            <person name="Broberg A."/>
            <person name="Canback B."/>
            <person name="Coutinho P.M."/>
            <person name="Cullen D."/>
            <person name="Dalman K."/>
            <person name="Deflorio G."/>
            <person name="van Diepen L.T."/>
            <person name="Dunand C."/>
            <person name="Duplessis S."/>
            <person name="Durling M."/>
            <person name="Gonthier P."/>
            <person name="Grimwood J."/>
            <person name="Fossdal C.G."/>
            <person name="Hansson D."/>
            <person name="Henrissat B."/>
            <person name="Hietala A."/>
            <person name="Himmelstrand K."/>
            <person name="Hoffmeister D."/>
            <person name="Hogberg N."/>
            <person name="James T.Y."/>
            <person name="Karlsson M."/>
            <person name="Kohler A."/>
            <person name="Kues U."/>
            <person name="Lee Y.H."/>
            <person name="Lin Y.C."/>
            <person name="Lind M."/>
            <person name="Lindquist E."/>
            <person name="Lombard V."/>
            <person name="Lucas S."/>
            <person name="Lunden K."/>
            <person name="Morin E."/>
            <person name="Murat C."/>
            <person name="Park J."/>
            <person name="Raffaello T."/>
            <person name="Rouze P."/>
            <person name="Salamov A."/>
            <person name="Schmutz J."/>
            <person name="Solheim H."/>
            <person name="Stahlberg J."/>
            <person name="Velez H."/>
            <person name="de Vries R.P."/>
            <person name="Wiebenga A."/>
            <person name="Woodward S."/>
            <person name="Yakovlev I."/>
            <person name="Garbelotto M."/>
            <person name="Martin F."/>
            <person name="Grigoriev I.V."/>
            <person name="Stenlid J."/>
        </authorList>
    </citation>
    <scope>NUCLEOTIDE SEQUENCE [LARGE SCALE GENOMIC DNA]</scope>
    <source>
        <strain evidence="1 2">TC 32-1</strain>
    </source>
</reference>
<dbReference type="KEGG" id="hir:HETIRDRAFT_481162"/>